<evidence type="ECO:0000313" key="2">
    <source>
        <dbReference type="EMBL" id="GFS32908.1"/>
    </source>
</evidence>
<feature type="region of interest" description="Disordered" evidence="1">
    <location>
        <begin position="34"/>
        <end position="64"/>
    </location>
</feature>
<evidence type="ECO:0000313" key="3">
    <source>
        <dbReference type="Proteomes" id="UP000887013"/>
    </source>
</evidence>
<dbReference type="OrthoDB" id="10493235at2759"/>
<sequence length="121" mass="13518">MSNIRNASPTSNSRKFLLKRRKLPFSENITSVTESESCEDKEKEVNEASVSKDSSPLTPRRNTPLSERQQIALLCRLSGVSAADGGQNNVNTCEKVKIIALIDEWYHGVDLERHFCVAILV</sequence>
<evidence type="ECO:0000256" key="1">
    <source>
        <dbReference type="SAM" id="MobiDB-lite"/>
    </source>
</evidence>
<dbReference type="Proteomes" id="UP000887013">
    <property type="component" value="Unassembled WGS sequence"/>
</dbReference>
<comment type="caution">
    <text evidence="2">The sequence shown here is derived from an EMBL/GenBank/DDBJ whole genome shotgun (WGS) entry which is preliminary data.</text>
</comment>
<reference evidence="2" key="1">
    <citation type="submission" date="2020-08" db="EMBL/GenBank/DDBJ databases">
        <title>Multicomponent nature underlies the extraordinary mechanical properties of spider dragline silk.</title>
        <authorList>
            <person name="Kono N."/>
            <person name="Nakamura H."/>
            <person name="Mori M."/>
            <person name="Yoshida Y."/>
            <person name="Ohtoshi R."/>
            <person name="Malay A.D."/>
            <person name="Moran D.A.P."/>
            <person name="Tomita M."/>
            <person name="Numata K."/>
            <person name="Arakawa K."/>
        </authorList>
    </citation>
    <scope>NUCLEOTIDE SEQUENCE</scope>
</reference>
<proteinExistence type="predicted"/>
<name>A0A8X6M708_NEPPI</name>
<accession>A0A8X6M708</accession>
<keyword evidence="3" id="KW-1185">Reference proteome</keyword>
<feature type="compositionally biased region" description="Polar residues" evidence="1">
    <location>
        <begin position="48"/>
        <end position="64"/>
    </location>
</feature>
<dbReference type="EMBL" id="BMAW01042164">
    <property type="protein sequence ID" value="GFS32908.1"/>
    <property type="molecule type" value="Genomic_DNA"/>
</dbReference>
<organism evidence="2 3">
    <name type="scientific">Nephila pilipes</name>
    <name type="common">Giant wood spider</name>
    <name type="synonym">Nephila maculata</name>
    <dbReference type="NCBI Taxonomy" id="299642"/>
    <lineage>
        <taxon>Eukaryota</taxon>
        <taxon>Metazoa</taxon>
        <taxon>Ecdysozoa</taxon>
        <taxon>Arthropoda</taxon>
        <taxon>Chelicerata</taxon>
        <taxon>Arachnida</taxon>
        <taxon>Araneae</taxon>
        <taxon>Araneomorphae</taxon>
        <taxon>Entelegynae</taxon>
        <taxon>Araneoidea</taxon>
        <taxon>Nephilidae</taxon>
        <taxon>Nephila</taxon>
    </lineage>
</organism>
<protein>
    <submittedName>
        <fullName evidence="2">Uncharacterized protein</fullName>
    </submittedName>
</protein>
<dbReference type="AlphaFoldDB" id="A0A8X6M708"/>
<gene>
    <name evidence="2" type="primary">NCL1_35647</name>
    <name evidence="2" type="ORF">NPIL_95871</name>
</gene>